<sequence length="193" mass="21865">MPSRDSDISALTQGAMDLPRAPEARWLPGVPAVRLMLGRPLTHELYWLTLEGSLTRALQLRCMESFHVDVLREGYSRPSVEEALTLGIPSRQLAWIREVQLCGDGQPWVMARTVIPLDTLKGNGRRLRHLGRRPLGHFLFSQRRWHRGPFQIGIARATAPGQPTIGRRSRFFRGKDALLVGEYFLPNLLARTP</sequence>
<comment type="caution">
    <text evidence="5">The sequence shown here is derived from an EMBL/GenBank/DDBJ whole genome shotgun (WGS) entry which is preliminary data.</text>
</comment>
<dbReference type="GO" id="GO:0008813">
    <property type="term" value="F:chorismate lyase activity"/>
    <property type="evidence" value="ECO:0007669"/>
    <property type="project" value="UniProtKB-UniRule"/>
</dbReference>
<comment type="function">
    <text evidence="4">Removes the pyruvyl group from chorismate, with concomitant aromatization of the ring, to provide 4-hydroxybenzoate (4HB) for the ubiquinone pathway.</text>
</comment>
<accession>N6WX39</accession>
<dbReference type="STRING" id="626887.J057_09776"/>
<proteinExistence type="inferred from homology"/>
<evidence type="ECO:0000256" key="2">
    <source>
        <dbReference type="ARBA" id="ARBA00022688"/>
    </source>
</evidence>
<reference evidence="5 6" key="1">
    <citation type="journal article" date="2013" name="Genome Announc.">
        <title>Genome Sequence of the Polycyclic Aromatic Hydrocarbon-Degrading Bacterium Strain Marinobacter nanhaiticus D15-8WT.</title>
        <authorList>
            <person name="Cui Z."/>
            <person name="Gao W."/>
            <person name="Li Q."/>
            <person name="Xu G."/>
            <person name="Zheng L."/>
        </authorList>
    </citation>
    <scope>NUCLEOTIDE SEQUENCE [LARGE SCALE GENOMIC DNA]</scope>
    <source>
        <strain evidence="5 6">D15-8W</strain>
    </source>
</reference>
<dbReference type="OrthoDB" id="9789493at2"/>
<comment type="pathway">
    <text evidence="4">Cofactor biosynthesis; ubiquinone biosynthesis.</text>
</comment>
<evidence type="ECO:0000256" key="3">
    <source>
        <dbReference type="ARBA" id="ARBA00023239"/>
    </source>
</evidence>
<comment type="caution">
    <text evidence="4">Lacks conserved residue(s) required for the propagation of feature annotation.</text>
</comment>
<dbReference type="EMBL" id="APLQ01000011">
    <property type="protein sequence ID" value="ENO15632.2"/>
    <property type="molecule type" value="Genomic_DNA"/>
</dbReference>
<evidence type="ECO:0000256" key="1">
    <source>
        <dbReference type="ARBA" id="ARBA00022490"/>
    </source>
</evidence>
<dbReference type="HOGENOM" id="CLU_096824_3_0_6"/>
<comment type="similarity">
    <text evidence="4">Belongs to the UbiC family.</text>
</comment>
<keyword evidence="3 4" id="KW-0456">Lyase</keyword>
<dbReference type="GO" id="GO:0042866">
    <property type="term" value="P:pyruvate biosynthetic process"/>
    <property type="evidence" value="ECO:0007669"/>
    <property type="project" value="UniProtKB-UniRule"/>
</dbReference>
<dbReference type="AlphaFoldDB" id="N6WX39"/>
<evidence type="ECO:0000313" key="6">
    <source>
        <dbReference type="Proteomes" id="UP000013165"/>
    </source>
</evidence>
<dbReference type="EC" id="4.1.3.40" evidence="4"/>
<dbReference type="eggNOG" id="COG3161">
    <property type="taxonomic scope" value="Bacteria"/>
</dbReference>
<keyword evidence="2 4" id="KW-0831">Ubiquinone biosynthesis</keyword>
<feature type="binding site" evidence="4">
    <location>
        <position position="97"/>
    </location>
    <ligand>
        <name>substrate</name>
    </ligand>
</feature>
<gene>
    <name evidence="4" type="primary">ubiC</name>
    <name evidence="5" type="ORF">J057_09776</name>
</gene>
<dbReference type="InterPro" id="IPR028978">
    <property type="entry name" value="Chorismate_lyase_/UTRA_dom_sf"/>
</dbReference>
<keyword evidence="1 4" id="KW-0963">Cytoplasm</keyword>
<dbReference type="GO" id="GO:0005829">
    <property type="term" value="C:cytosol"/>
    <property type="evidence" value="ECO:0007669"/>
    <property type="project" value="TreeGrafter"/>
</dbReference>
<dbReference type="InterPro" id="IPR007440">
    <property type="entry name" value="Chorismate--pyruvate_lyase"/>
</dbReference>
<dbReference type="RefSeq" id="WP_081614556.1">
    <property type="nucleotide sequence ID" value="NZ_KB822693.1"/>
</dbReference>
<dbReference type="Pfam" id="PF04345">
    <property type="entry name" value="Chor_lyase"/>
    <property type="match status" value="1"/>
</dbReference>
<dbReference type="HAMAP" id="MF_01632">
    <property type="entry name" value="UbiC"/>
    <property type="match status" value="1"/>
</dbReference>
<dbReference type="UniPathway" id="UPA00232"/>
<feature type="binding site" evidence="4">
    <location>
        <position position="135"/>
    </location>
    <ligand>
        <name>substrate</name>
    </ligand>
</feature>
<dbReference type="Proteomes" id="UP000013165">
    <property type="component" value="Unassembled WGS sequence"/>
</dbReference>
<comment type="catalytic activity">
    <reaction evidence="4">
        <text>chorismate = 4-hydroxybenzoate + pyruvate</text>
        <dbReference type="Rhea" id="RHEA:16505"/>
        <dbReference type="ChEBI" id="CHEBI:15361"/>
        <dbReference type="ChEBI" id="CHEBI:17879"/>
        <dbReference type="ChEBI" id="CHEBI:29748"/>
        <dbReference type="EC" id="4.1.3.40"/>
    </reaction>
</comment>
<dbReference type="Gene3D" id="3.40.1410.10">
    <property type="entry name" value="Chorismate lyase-like"/>
    <property type="match status" value="1"/>
</dbReference>
<dbReference type="SUPFAM" id="SSF64288">
    <property type="entry name" value="Chorismate lyase-like"/>
    <property type="match status" value="1"/>
</dbReference>
<name>N6WX39_9GAMM</name>
<evidence type="ECO:0000313" key="5">
    <source>
        <dbReference type="EMBL" id="ENO15632.2"/>
    </source>
</evidence>
<feature type="binding site" evidence="4">
    <location>
        <position position="182"/>
    </location>
    <ligand>
        <name>substrate</name>
    </ligand>
</feature>
<organism evidence="5 6">
    <name type="scientific">Marinobacter nanhaiticus D15-8W</name>
    <dbReference type="NCBI Taxonomy" id="626887"/>
    <lineage>
        <taxon>Bacteria</taxon>
        <taxon>Pseudomonadati</taxon>
        <taxon>Pseudomonadota</taxon>
        <taxon>Gammaproteobacteria</taxon>
        <taxon>Pseudomonadales</taxon>
        <taxon>Marinobacteraceae</taxon>
        <taxon>Marinobacter</taxon>
    </lineage>
</organism>
<dbReference type="PANTHER" id="PTHR38683:SF1">
    <property type="entry name" value="CHORISMATE PYRUVATE-LYASE"/>
    <property type="match status" value="1"/>
</dbReference>
<comment type="subcellular location">
    <subcellularLocation>
        <location evidence="4">Cytoplasm</location>
    </subcellularLocation>
</comment>
<keyword evidence="6" id="KW-1185">Reference proteome</keyword>
<keyword evidence="4" id="KW-0670">Pyruvate</keyword>
<dbReference type="GO" id="GO:0006744">
    <property type="term" value="P:ubiquinone biosynthetic process"/>
    <property type="evidence" value="ECO:0007669"/>
    <property type="project" value="UniProtKB-UniRule"/>
</dbReference>
<dbReference type="PATRIC" id="fig|626887.3.peg.1962"/>
<dbReference type="PANTHER" id="PTHR38683">
    <property type="entry name" value="CHORISMATE PYRUVATE-LYASE"/>
    <property type="match status" value="1"/>
</dbReference>
<protein>
    <recommendedName>
        <fullName evidence="4">Probable chorismate pyruvate-lyase</fullName>
        <shortName evidence="4">CL</shortName>
        <shortName evidence="4">CPL</shortName>
        <ecNumber evidence="4">4.1.3.40</ecNumber>
    </recommendedName>
</protein>
<evidence type="ECO:0000256" key="4">
    <source>
        <dbReference type="HAMAP-Rule" id="MF_01632"/>
    </source>
</evidence>